<feature type="compositionally biased region" description="Polar residues" evidence="3">
    <location>
        <begin position="836"/>
        <end position="850"/>
    </location>
</feature>
<gene>
    <name evidence="5" type="ORF">CHYS00102_LOCUS23761</name>
</gene>
<protein>
    <recommendedName>
        <fullName evidence="4">Fibronectin type-II domain-containing protein</fullName>
    </recommendedName>
</protein>
<dbReference type="InterPro" id="IPR038607">
    <property type="entry name" value="PhoD-like_sf"/>
</dbReference>
<dbReference type="PANTHER" id="PTHR33987">
    <property type="entry name" value="CALCINEURIN-LIKE METALLO-PHOSPHOESTERASE SUPERFAMILY PROTEIN"/>
    <property type="match status" value="1"/>
</dbReference>
<organism evidence="5">
    <name type="scientific">Corethron hystrix</name>
    <dbReference type="NCBI Taxonomy" id="216773"/>
    <lineage>
        <taxon>Eukaryota</taxon>
        <taxon>Sar</taxon>
        <taxon>Stramenopiles</taxon>
        <taxon>Ochrophyta</taxon>
        <taxon>Bacillariophyta</taxon>
        <taxon>Coscinodiscophyceae</taxon>
        <taxon>Corethrophycidae</taxon>
        <taxon>Corethrales</taxon>
        <taxon>Corethraceae</taxon>
        <taxon>Corethron</taxon>
    </lineage>
</organism>
<dbReference type="Gene3D" id="3.60.21.70">
    <property type="entry name" value="PhoD-like phosphatase"/>
    <property type="match status" value="1"/>
</dbReference>
<dbReference type="CDD" id="cd07389">
    <property type="entry name" value="MPP_PhoD"/>
    <property type="match status" value="1"/>
</dbReference>
<dbReference type="EMBL" id="HBFR01032657">
    <property type="protein sequence ID" value="CAD8896547.1"/>
    <property type="molecule type" value="Transcribed_RNA"/>
</dbReference>
<dbReference type="SUPFAM" id="SSF56300">
    <property type="entry name" value="Metallo-dependent phosphatases"/>
    <property type="match status" value="1"/>
</dbReference>
<evidence type="ECO:0000313" key="5">
    <source>
        <dbReference type="EMBL" id="CAD8896547.1"/>
    </source>
</evidence>
<feature type="compositionally biased region" description="Basic and acidic residues" evidence="3">
    <location>
        <begin position="856"/>
        <end position="878"/>
    </location>
</feature>
<feature type="region of interest" description="Disordered" evidence="3">
    <location>
        <begin position="822"/>
        <end position="878"/>
    </location>
</feature>
<dbReference type="InterPro" id="IPR013806">
    <property type="entry name" value="Kringle-like"/>
</dbReference>
<dbReference type="Pfam" id="PF00040">
    <property type="entry name" value="fn2"/>
    <property type="match status" value="1"/>
</dbReference>
<dbReference type="PANTHER" id="PTHR33987:SF1">
    <property type="entry name" value="CALCINEURIN-LIKE METALLO-PHOSPHOESTERASE SUPERFAMILY PROTEIN"/>
    <property type="match status" value="1"/>
</dbReference>
<dbReference type="InterPro" id="IPR018946">
    <property type="entry name" value="PhoD-like_MPP"/>
</dbReference>
<dbReference type="InterPro" id="IPR029052">
    <property type="entry name" value="Metallo-depent_PP-like"/>
</dbReference>
<dbReference type="InterPro" id="IPR036943">
    <property type="entry name" value="FN_type2_sf"/>
</dbReference>
<keyword evidence="2" id="KW-1015">Disulfide bond</keyword>
<dbReference type="SUPFAM" id="SSF57440">
    <property type="entry name" value="Kringle-like"/>
    <property type="match status" value="1"/>
</dbReference>
<accession>A0A7S1FYY8</accession>
<evidence type="ECO:0000256" key="1">
    <source>
        <dbReference type="ARBA" id="ARBA00022737"/>
    </source>
</evidence>
<evidence type="ECO:0000259" key="4">
    <source>
        <dbReference type="PROSITE" id="PS51092"/>
    </source>
</evidence>
<dbReference type="SMART" id="SM00059">
    <property type="entry name" value="FN2"/>
    <property type="match status" value="1"/>
</dbReference>
<dbReference type="AlphaFoldDB" id="A0A7S1FYY8"/>
<dbReference type="PROSITE" id="PS51092">
    <property type="entry name" value="FN2_2"/>
    <property type="match status" value="1"/>
</dbReference>
<feature type="domain" description="Fibronectin type-II" evidence="4">
    <location>
        <begin position="448"/>
        <end position="501"/>
    </location>
</feature>
<evidence type="ECO:0000256" key="3">
    <source>
        <dbReference type="SAM" id="MobiDB-lite"/>
    </source>
</evidence>
<evidence type="ECO:0000256" key="2">
    <source>
        <dbReference type="ARBA" id="ARBA00023157"/>
    </source>
</evidence>
<dbReference type="Pfam" id="PF09423">
    <property type="entry name" value="PhoD"/>
    <property type="match status" value="1"/>
</dbReference>
<dbReference type="InterPro" id="IPR000562">
    <property type="entry name" value="FN_type2_dom"/>
</dbReference>
<name>A0A7S1FYY8_9STRA</name>
<dbReference type="Gene3D" id="2.10.10.10">
    <property type="entry name" value="Fibronectin, type II, collagen-binding"/>
    <property type="match status" value="1"/>
</dbReference>
<sequence length="878" mass="99616">MNLLKILFFKLSSSIFFIWIFYSSQADAYVRKSSDKLSSESTSVDILPERTTNVNTAANVNSFPQTVNNFSLSNATSSITDRDRRLLDYVCVDAVNENSGIKHKYPTDGMEISNIAFSSCFRPNRQRRKSTMWSRMNELARPDLWLWLGDNAYSDSSDMNDVRFAYNRAREDKFYKAHGPIALDIPVSGTWDDHDYWKDDRGGDYKCKIHSQNEFLHHFNVPKTDPRHPVHGENQQKGIYSSHMFSVPDQQVNGIHVINLDLRYHKSPTTSAKGPCKREHSDLLGEKQWSWLENELDKTSELKIITSGIQVLPPTNQYMGVNESICAYDGPGNSFDGNVTLLGENSASVAGKLKRQETWSEIPQARARLLRLVQKYVNLGRMKKVFFLSGNMHWGEILAKKMPEDPKVGKSQTFYEVTASGIGVNRKYHWPQTNRVRLRTSDTLGDHIFDKECKFPFFYNGKEYDDCTTESFDGIQDSSHPWCSHVTKLDDSPLSKGFCMDKKDELIQRKNQAVSSTIDSAEYHQTTGAASVFGAVKVDWKKRVVTMSIFQESKDNFVTSLASSASVNIDSEDDALPNFSDANAIISPPLFYGFNKFRIRHTFDMKIEKSNSTWGIMFDIKNKASEDIEIEGIDLNINNFNENTFVVYTKSGTHVNRESYEGWQYIGTYSLLARGLGGTSLLTLNSPILLNSGGIQAFYVNQKNNKSILFNKVKLKQEDEILQIMSAAVLVEGNEVPFSGTLLKDVSPSGTIRYNVLRNGPTLSRTALEPMLSPTAQEPSNSNTITKRPFTYEEEVHGHNKRIREHFQELAYSPIKMPLTAEPTLSPTAPEPMLSPTAQESSNSNTSTISPFMYEEEVHGHNKRIRDNYRNKERNQNI</sequence>
<proteinExistence type="predicted"/>
<reference evidence="5" key="1">
    <citation type="submission" date="2021-01" db="EMBL/GenBank/DDBJ databases">
        <authorList>
            <person name="Corre E."/>
            <person name="Pelletier E."/>
            <person name="Niang G."/>
            <person name="Scheremetjew M."/>
            <person name="Finn R."/>
            <person name="Kale V."/>
            <person name="Holt S."/>
            <person name="Cochrane G."/>
            <person name="Meng A."/>
            <person name="Brown T."/>
            <person name="Cohen L."/>
        </authorList>
    </citation>
    <scope>NUCLEOTIDE SEQUENCE</scope>
    <source>
        <strain evidence="5">308</strain>
    </source>
</reference>
<keyword evidence="1" id="KW-0677">Repeat</keyword>